<keyword evidence="2" id="KW-0378">Hydrolase</keyword>
<proteinExistence type="predicted"/>
<feature type="domain" description="HNH nuclease" evidence="1">
    <location>
        <begin position="118"/>
        <end position="176"/>
    </location>
</feature>
<name>A0A3B7M5Z9_9GAMM</name>
<dbReference type="Proteomes" id="UP000263753">
    <property type="component" value="Chromosome"/>
</dbReference>
<dbReference type="SMART" id="SM00507">
    <property type="entry name" value="HNHc"/>
    <property type="match status" value="1"/>
</dbReference>
<evidence type="ECO:0000259" key="1">
    <source>
        <dbReference type="SMART" id="SM00507"/>
    </source>
</evidence>
<gene>
    <name evidence="2" type="ORF">CDG60_15650</name>
</gene>
<dbReference type="RefSeq" id="WP_087512770.1">
    <property type="nucleotide sequence ID" value="NZ_CP032134.1"/>
</dbReference>
<dbReference type="AlphaFoldDB" id="A0A3B7M5Z9"/>
<accession>A0A3B7M5Z9</accession>
<protein>
    <submittedName>
        <fullName evidence="2">HNH endonuclease</fullName>
    </submittedName>
</protein>
<keyword evidence="2" id="KW-0540">Nuclease</keyword>
<evidence type="ECO:0000313" key="3">
    <source>
        <dbReference type="Proteomes" id="UP000263753"/>
    </source>
</evidence>
<dbReference type="GO" id="GO:0004519">
    <property type="term" value="F:endonuclease activity"/>
    <property type="evidence" value="ECO:0007669"/>
    <property type="project" value="UniProtKB-KW"/>
</dbReference>
<dbReference type="Pfam" id="PF13391">
    <property type="entry name" value="HNH_2"/>
    <property type="match status" value="1"/>
</dbReference>
<sequence length="217" mass="24587">MPTWLEDVIKGLNNIDGIGTLQEIYDAVSTLRPEPHPKSYTAIIRRTLESNSSDSEAFNKKNDLFYSVNGIGGGIWGIRTSLNSTPVAKDIDNPDLPNGNQNPNKSLTTTYRILRDTQLAIKIKKLYNNKCQICNLTIPLKNGNFYSEAHHIIPLGKHNGSDTPENIIVLCPNHHVMMDYGLIPLKINEIYIHKKHNICKKSIKYHNQIIFEKQNNL</sequence>
<dbReference type="InterPro" id="IPR003615">
    <property type="entry name" value="HNH_nuc"/>
</dbReference>
<dbReference type="EMBL" id="CP032134">
    <property type="protein sequence ID" value="AXY57869.1"/>
    <property type="molecule type" value="Genomic_DNA"/>
</dbReference>
<reference evidence="3" key="1">
    <citation type="submission" date="2018-09" db="EMBL/GenBank/DDBJ databases">
        <title>The complete genome of Acinetobacter sp. strain WCHAc010005.</title>
        <authorList>
            <person name="Hu Y."/>
            <person name="Long H."/>
            <person name="Feng Y."/>
            <person name="Zong Z."/>
        </authorList>
    </citation>
    <scope>NUCLEOTIDE SEQUENCE [LARGE SCALE GENOMIC DNA]</scope>
    <source>
        <strain evidence="3">WCHAc010005</strain>
    </source>
</reference>
<keyword evidence="2" id="KW-0255">Endonuclease</keyword>
<evidence type="ECO:0000313" key="2">
    <source>
        <dbReference type="EMBL" id="AXY57869.1"/>
    </source>
</evidence>
<dbReference type="KEGG" id="achi:CDG60_15650"/>
<organism evidence="2 3">
    <name type="scientific">Acinetobacter chinensis</name>
    <dbReference type="NCBI Taxonomy" id="2004650"/>
    <lineage>
        <taxon>Bacteria</taxon>
        <taxon>Pseudomonadati</taxon>
        <taxon>Pseudomonadota</taxon>
        <taxon>Gammaproteobacteria</taxon>
        <taxon>Moraxellales</taxon>
        <taxon>Moraxellaceae</taxon>
        <taxon>Acinetobacter</taxon>
    </lineage>
</organism>
<dbReference type="Gene3D" id="1.10.30.50">
    <property type="match status" value="1"/>
</dbReference>
<dbReference type="CDD" id="cd00085">
    <property type="entry name" value="HNHc"/>
    <property type="match status" value="1"/>
</dbReference>